<dbReference type="InterPro" id="IPR036871">
    <property type="entry name" value="PX_dom_sf"/>
</dbReference>
<dbReference type="SMART" id="SM00312">
    <property type="entry name" value="PX"/>
    <property type="match status" value="1"/>
</dbReference>
<dbReference type="VEuPathDB" id="VectorBase:ASIC001061"/>
<dbReference type="GO" id="GO:0035091">
    <property type="term" value="F:phosphatidylinositol binding"/>
    <property type="evidence" value="ECO:0007669"/>
    <property type="project" value="InterPro"/>
</dbReference>
<evidence type="ECO:0000256" key="1">
    <source>
        <dbReference type="ARBA" id="ARBA00004287"/>
    </source>
</evidence>
<gene>
    <name evidence="3" type="ORF">ZHAS_00001061</name>
</gene>
<sequence length="259" mass="30464">MLFLDGEDSTVRVLNEPHVSVKIITEKKGLFLKHSEYEIKLKGAEKPVRRRYKDFVTLHGYLAEKYPYRLLPTLPPKQLMLDALLEERRRGLQTWLTIVSLHPVLGSTTIVGTFLRDATTDYQYRLRVAYEKQMDEYARLRPDVQLPGEDMDALTEARTRMRRVQDDICRLKELFDDHTFRNEQQLSERSEIADILIMMVCACLPHGTFEHMSTSMRLASRQCEHNVRVQQRVITERLHVLLEVLHAHRLVERVVELEI</sequence>
<evidence type="ECO:0000313" key="5">
    <source>
        <dbReference type="Proteomes" id="UP000030765"/>
    </source>
</evidence>
<dbReference type="Pfam" id="PF00787">
    <property type="entry name" value="PX"/>
    <property type="match status" value="1"/>
</dbReference>
<dbReference type="EnsemblMetazoa" id="ASIC001061-RA">
    <property type="protein sequence ID" value="ASIC001061-PA"/>
    <property type="gene ID" value="ASIC001061"/>
</dbReference>
<comment type="subcellular location">
    <subcellularLocation>
        <location evidence="1">Membrane</location>
        <topology evidence="1">Peripheral membrane protein</topology>
        <orientation evidence="1">Cytoplasmic side</orientation>
    </subcellularLocation>
</comment>
<dbReference type="Gene3D" id="3.30.1520.10">
    <property type="entry name" value="Phox-like domain"/>
    <property type="match status" value="1"/>
</dbReference>
<dbReference type="PANTHER" id="PTHR46571:SF1">
    <property type="entry name" value="SORTING NEXIN-8"/>
    <property type="match status" value="1"/>
</dbReference>
<dbReference type="InterPro" id="IPR001683">
    <property type="entry name" value="PX_dom"/>
</dbReference>
<dbReference type="VEuPathDB" id="VectorBase:ASIS006283"/>
<dbReference type="PANTHER" id="PTHR46571">
    <property type="entry name" value="SORTING NEXIN-8"/>
    <property type="match status" value="1"/>
</dbReference>
<dbReference type="GO" id="GO:0034498">
    <property type="term" value="P:early endosome to Golgi transport"/>
    <property type="evidence" value="ECO:0007669"/>
    <property type="project" value="TreeGrafter"/>
</dbReference>
<feature type="domain" description="PX" evidence="2">
    <location>
        <begin position="15"/>
        <end position="122"/>
    </location>
</feature>
<dbReference type="STRING" id="74873.A0A084VAZ9"/>
<dbReference type="GO" id="GO:0005829">
    <property type="term" value="C:cytosol"/>
    <property type="evidence" value="ECO:0007669"/>
    <property type="project" value="GOC"/>
</dbReference>
<dbReference type="PROSITE" id="PS50195">
    <property type="entry name" value="PX"/>
    <property type="match status" value="1"/>
</dbReference>
<protein>
    <submittedName>
        <fullName evidence="3">AGAP012012-PA-like protein</fullName>
    </submittedName>
</protein>
<dbReference type="EMBL" id="KE524240">
    <property type="protein sequence ID" value="KFB35143.1"/>
    <property type="molecule type" value="Genomic_DNA"/>
</dbReference>
<dbReference type="GO" id="GO:0031901">
    <property type="term" value="C:early endosome membrane"/>
    <property type="evidence" value="ECO:0007669"/>
    <property type="project" value="TreeGrafter"/>
</dbReference>
<dbReference type="SUPFAM" id="SSF64268">
    <property type="entry name" value="PX domain"/>
    <property type="match status" value="1"/>
</dbReference>
<name>A0A084VAZ9_ANOSI</name>
<dbReference type="InterPro" id="IPR028662">
    <property type="entry name" value="SNX8/Mvp1"/>
</dbReference>
<dbReference type="Proteomes" id="UP000030765">
    <property type="component" value="Unassembled WGS sequence"/>
</dbReference>
<organism evidence="3">
    <name type="scientific">Anopheles sinensis</name>
    <name type="common">Mosquito</name>
    <dbReference type="NCBI Taxonomy" id="74873"/>
    <lineage>
        <taxon>Eukaryota</taxon>
        <taxon>Metazoa</taxon>
        <taxon>Ecdysozoa</taxon>
        <taxon>Arthropoda</taxon>
        <taxon>Hexapoda</taxon>
        <taxon>Insecta</taxon>
        <taxon>Pterygota</taxon>
        <taxon>Neoptera</taxon>
        <taxon>Endopterygota</taxon>
        <taxon>Diptera</taxon>
        <taxon>Nematocera</taxon>
        <taxon>Culicoidea</taxon>
        <taxon>Culicidae</taxon>
        <taxon>Anophelinae</taxon>
        <taxon>Anopheles</taxon>
    </lineage>
</organism>
<proteinExistence type="predicted"/>
<reference evidence="4" key="2">
    <citation type="submission" date="2020-05" db="UniProtKB">
        <authorList>
            <consortium name="EnsemblMetazoa"/>
        </authorList>
    </citation>
    <scope>IDENTIFICATION</scope>
</reference>
<evidence type="ECO:0000313" key="4">
    <source>
        <dbReference type="EnsemblMetazoa" id="ASIC001061-PA"/>
    </source>
</evidence>
<dbReference type="GO" id="GO:0006886">
    <property type="term" value="P:intracellular protein transport"/>
    <property type="evidence" value="ECO:0007669"/>
    <property type="project" value="TreeGrafter"/>
</dbReference>
<accession>A0A084VAZ9</accession>
<reference evidence="3 5" key="1">
    <citation type="journal article" date="2014" name="BMC Genomics">
        <title>Genome sequence of Anopheles sinensis provides insight into genetics basis of mosquito competence for malaria parasites.</title>
        <authorList>
            <person name="Zhou D."/>
            <person name="Zhang D."/>
            <person name="Ding G."/>
            <person name="Shi L."/>
            <person name="Hou Q."/>
            <person name="Ye Y."/>
            <person name="Xu Y."/>
            <person name="Zhou H."/>
            <person name="Xiong C."/>
            <person name="Li S."/>
            <person name="Yu J."/>
            <person name="Hong S."/>
            <person name="Yu X."/>
            <person name="Zou P."/>
            <person name="Chen C."/>
            <person name="Chang X."/>
            <person name="Wang W."/>
            <person name="Lv Y."/>
            <person name="Sun Y."/>
            <person name="Ma L."/>
            <person name="Shen B."/>
            <person name="Zhu C."/>
        </authorList>
    </citation>
    <scope>NUCLEOTIDE SEQUENCE [LARGE SCALE GENOMIC DNA]</scope>
</reference>
<dbReference type="AlphaFoldDB" id="A0A084VAZ9"/>
<keyword evidence="5" id="KW-1185">Reference proteome</keyword>
<evidence type="ECO:0000313" key="3">
    <source>
        <dbReference type="EMBL" id="KFB35143.1"/>
    </source>
</evidence>
<dbReference type="OrthoDB" id="10064318at2759"/>
<evidence type="ECO:0000259" key="2">
    <source>
        <dbReference type="PROSITE" id="PS50195"/>
    </source>
</evidence>
<dbReference type="EMBL" id="ATLV01004810">
    <property type="status" value="NOT_ANNOTATED_CDS"/>
    <property type="molecule type" value="Genomic_DNA"/>
</dbReference>